<evidence type="ECO:0000256" key="3">
    <source>
        <dbReference type="PROSITE-ProRule" id="PRU00339"/>
    </source>
</evidence>
<accession>A0A243B837</accession>
<dbReference type="Pfam" id="PF13289">
    <property type="entry name" value="SIR2_2"/>
    <property type="match status" value="1"/>
</dbReference>
<dbReference type="InterPro" id="IPR002182">
    <property type="entry name" value="NB-ARC"/>
</dbReference>
<feature type="domain" description="DUF7779" evidence="5">
    <location>
        <begin position="545"/>
        <end position="628"/>
    </location>
</feature>
<dbReference type="Pfam" id="PF13424">
    <property type="entry name" value="TPR_12"/>
    <property type="match status" value="4"/>
</dbReference>
<dbReference type="InterPro" id="IPR011990">
    <property type="entry name" value="TPR-like_helical_dom_sf"/>
</dbReference>
<evidence type="ECO:0008006" key="8">
    <source>
        <dbReference type="Google" id="ProtNLM"/>
    </source>
</evidence>
<dbReference type="Pfam" id="PF25000">
    <property type="entry name" value="DUF7779"/>
    <property type="match status" value="1"/>
</dbReference>
<dbReference type="PANTHER" id="PTHR45641">
    <property type="entry name" value="TETRATRICOPEPTIDE REPEAT PROTEIN (AFU_ORTHOLOGUE AFUA_6G03870)"/>
    <property type="match status" value="1"/>
</dbReference>
<dbReference type="SUPFAM" id="SSF52540">
    <property type="entry name" value="P-loop containing nucleoside triphosphate hydrolases"/>
    <property type="match status" value="1"/>
</dbReference>
<protein>
    <recommendedName>
        <fullName evidence="8">SIR2-like domain-containing protein</fullName>
    </recommendedName>
</protein>
<dbReference type="PROSITE" id="PS50293">
    <property type="entry name" value="TPR_REGION"/>
    <property type="match status" value="1"/>
</dbReference>
<dbReference type="EMBL" id="NFDL01000073">
    <property type="protein sequence ID" value="OTY41179.1"/>
    <property type="molecule type" value="Genomic_DNA"/>
</dbReference>
<dbReference type="SUPFAM" id="SSF52467">
    <property type="entry name" value="DHS-like NAD/FAD-binding domain"/>
    <property type="match status" value="1"/>
</dbReference>
<dbReference type="RefSeq" id="WP_088119912.1">
    <property type="nucleotide sequence ID" value="NZ_NFDL01000073.1"/>
</dbReference>
<name>A0A243B837_BACTU</name>
<dbReference type="InterPro" id="IPR056681">
    <property type="entry name" value="DUF7779"/>
</dbReference>
<keyword evidence="2 3" id="KW-0802">TPR repeat</keyword>
<evidence type="ECO:0000256" key="2">
    <source>
        <dbReference type="ARBA" id="ARBA00022803"/>
    </source>
</evidence>
<dbReference type="InterPro" id="IPR027417">
    <property type="entry name" value="P-loop_NTPase"/>
</dbReference>
<evidence type="ECO:0000259" key="4">
    <source>
        <dbReference type="Pfam" id="PF00931"/>
    </source>
</evidence>
<dbReference type="AlphaFoldDB" id="A0A243B837"/>
<dbReference type="GO" id="GO:0043531">
    <property type="term" value="F:ADP binding"/>
    <property type="evidence" value="ECO:0007669"/>
    <property type="project" value="InterPro"/>
</dbReference>
<dbReference type="InterPro" id="IPR029035">
    <property type="entry name" value="DHS-like_NAD/FAD-binding_dom"/>
</dbReference>
<comment type="caution">
    <text evidence="6">The sequence shown here is derived from an EMBL/GenBank/DDBJ whole genome shotgun (WGS) entry which is preliminary data.</text>
</comment>
<dbReference type="Gene3D" id="1.25.40.10">
    <property type="entry name" value="Tetratricopeptide repeat domain"/>
    <property type="match status" value="3"/>
</dbReference>
<dbReference type="Pfam" id="PF00931">
    <property type="entry name" value="NB-ARC"/>
    <property type="match status" value="1"/>
</dbReference>
<evidence type="ECO:0000256" key="1">
    <source>
        <dbReference type="ARBA" id="ARBA00022737"/>
    </source>
</evidence>
<proteinExistence type="predicted"/>
<reference evidence="6 7" key="1">
    <citation type="submission" date="2016-10" db="EMBL/GenBank/DDBJ databases">
        <title>Comparative genomics of Bacillus thuringiensis reveals a path to pathogens against multiple invertebrate hosts.</title>
        <authorList>
            <person name="Zheng J."/>
            <person name="Gao Q."/>
            <person name="Liu H."/>
            <person name="Peng D."/>
            <person name="Ruan L."/>
            <person name="Sun M."/>
        </authorList>
    </citation>
    <scope>NUCLEOTIDE SEQUENCE [LARGE SCALE GENOMIC DNA]</scope>
    <source>
        <strain evidence="6">BGSC 4BX1</strain>
    </source>
</reference>
<dbReference type="SUPFAM" id="SSF48452">
    <property type="entry name" value="TPR-like"/>
    <property type="match status" value="2"/>
</dbReference>
<dbReference type="Gene3D" id="3.40.50.300">
    <property type="entry name" value="P-loop containing nucleotide triphosphate hydrolases"/>
    <property type="match status" value="1"/>
</dbReference>
<dbReference type="PANTHER" id="PTHR45641:SF19">
    <property type="entry name" value="NEPHROCYSTIN-3"/>
    <property type="match status" value="1"/>
</dbReference>
<evidence type="ECO:0000259" key="5">
    <source>
        <dbReference type="Pfam" id="PF25000"/>
    </source>
</evidence>
<keyword evidence="1" id="KW-0677">Repeat</keyword>
<organism evidence="6 7">
    <name type="scientific">Bacillus thuringiensis serovar pingluonsis</name>
    <dbReference type="NCBI Taxonomy" id="180881"/>
    <lineage>
        <taxon>Bacteria</taxon>
        <taxon>Bacillati</taxon>
        <taxon>Bacillota</taxon>
        <taxon>Bacilli</taxon>
        <taxon>Bacillales</taxon>
        <taxon>Bacillaceae</taxon>
        <taxon>Bacillus</taxon>
        <taxon>Bacillus cereus group</taxon>
    </lineage>
</organism>
<evidence type="ECO:0000313" key="6">
    <source>
        <dbReference type="EMBL" id="OTY41179.1"/>
    </source>
</evidence>
<dbReference type="PROSITE" id="PS50005">
    <property type="entry name" value="TPR"/>
    <property type="match status" value="3"/>
</dbReference>
<dbReference type="InterPro" id="IPR019734">
    <property type="entry name" value="TPR_rpt"/>
</dbReference>
<feature type="domain" description="NB-ARC" evidence="4">
    <location>
        <begin position="316"/>
        <end position="450"/>
    </location>
</feature>
<sequence>MNKNMYIQELAELYEQSRIVPFIGAGLSMPFNIPSWNSIIKELMKKVDEEYHPAINFELKQHNYWEAVDLLMRFGNLIEYDVQQEICAIIQSSIHRDISIETHNYADLGRLAFKTFVTTNYDGLLYEFLEGNSHLPVNLADVQINSQKLINNTDFKRIWCLHGQLSNPGSIVLTRKKYELLYRNNNYIELFSLLKASNTFLFLGFSFDDHYLKKLINVNKDIFNNVHYIVLNKPTIQNVKYLREHYNLKVIPIEVNENIDYASEIREILKQISFKEVQKENKKKDINDINLSKKIEPIWNVPYKKNIFFMGRKAELEHLERAVYSNKGTSFIQAISGLGGIGKTQLALQYCYQKRNQYDVIHWINAENNASIIASYEKLASTLHLPLSDEKNNNVTLEVVKKWMQTNSNWLIVFDNLMEEETLQTFLPTLFCGDIIITTRKSNISSLINPMDLDKFKRSESIQFILNRIQKHKCFEDSADQLADTLDDLPLALEQASAYIIKTGISIDDYLKRFKKYRQQIIREGMPLDYNFTIATTWEMSFEEIKKKNPKALDFIYLCSVLSPDKIELEIFKNHNDDILDILSNWIPSELELDQILATLREFSLIKSHESSFSIHRLVQVVINDKLDIYQRKYFIDIGLNLLLDNWENLKNKDSKISHTLTITKYAIDNEICLDEVTKILNLLSGLLISLGQFNKAMEILYTALKIDSILYSELHFSVARDYNSLGVLYTNLGDYNKAEAYFKKSINIDTFNKGNRVDFSHNLATLKWKQGFLYEAAQIYEETIKRIEFYNLIQEDIMVSAIFISFGSLLNEIGEYEKAKQYLMNIIKLLKTHVGVKTSSLLIRAYNNLSLLHESLGEYEEAITTIHRAIKLVEQYVGKNSFEIIECYNNLGLYYYKMYEASQFTAKLDTNKLILSKKYLNRSLSISRKLLGENHILQTDILNNLAMTYEALGDYNLAKTMLLEGLSICKEHLGNVSHPKIATIESNLGSITWKLGDYKKGEELLLNVLKNDVLTYGKNNVEIARDYRKLSDMYYSNRDYDKAIKSLKKSHKIYKSTIGDDKYETLLTQLQIYFMLLDNACYKEAKNLSAKVLKSALHQYGEGSPIVEHIKLTIAKLK</sequence>
<feature type="repeat" description="TPR" evidence="3">
    <location>
        <begin position="844"/>
        <end position="877"/>
    </location>
</feature>
<feature type="repeat" description="TPR" evidence="3">
    <location>
        <begin position="720"/>
        <end position="753"/>
    </location>
</feature>
<gene>
    <name evidence="6" type="ORF">BK742_18190</name>
</gene>
<feature type="repeat" description="TPR" evidence="3">
    <location>
        <begin position="1025"/>
        <end position="1058"/>
    </location>
</feature>
<evidence type="ECO:0000313" key="7">
    <source>
        <dbReference type="Proteomes" id="UP000195089"/>
    </source>
</evidence>
<dbReference type="Proteomes" id="UP000195089">
    <property type="component" value="Unassembled WGS sequence"/>
</dbReference>
<dbReference type="SMART" id="SM00028">
    <property type="entry name" value="TPR"/>
    <property type="match status" value="8"/>
</dbReference>